<dbReference type="PANTHER" id="PTHR41248">
    <property type="entry name" value="NORD PROTEIN"/>
    <property type="match status" value="1"/>
</dbReference>
<evidence type="ECO:0008006" key="4">
    <source>
        <dbReference type="Google" id="ProtNLM"/>
    </source>
</evidence>
<name>A0A1H3EX25_EUBBA</name>
<dbReference type="InterPro" id="IPR051928">
    <property type="entry name" value="NorD/CobT"/>
</dbReference>
<dbReference type="RefSeq" id="WP_090244690.1">
    <property type="nucleotide sequence ID" value="NZ_FNOU01000008.1"/>
</dbReference>
<dbReference type="InterPro" id="IPR036465">
    <property type="entry name" value="vWFA_dom_sf"/>
</dbReference>
<protein>
    <recommendedName>
        <fullName evidence="4">Cobalamin biosynthesis protein CobT VWA domain-containing protein</fullName>
    </recommendedName>
</protein>
<feature type="compositionally biased region" description="Basic and acidic residues" evidence="1">
    <location>
        <begin position="228"/>
        <end position="242"/>
    </location>
</feature>
<dbReference type="EMBL" id="FNOU01000008">
    <property type="protein sequence ID" value="SDX83281.1"/>
    <property type="molecule type" value="Genomic_DNA"/>
</dbReference>
<dbReference type="SUPFAM" id="SSF53300">
    <property type="entry name" value="vWA-like"/>
    <property type="match status" value="1"/>
</dbReference>
<dbReference type="STRING" id="1528.SAMN04488579_10883"/>
<keyword evidence="3" id="KW-1185">Reference proteome</keyword>
<evidence type="ECO:0000313" key="2">
    <source>
        <dbReference type="EMBL" id="SDX83281.1"/>
    </source>
</evidence>
<gene>
    <name evidence="2" type="ORF">SAMN04488579_10883</name>
</gene>
<organism evidence="2 3">
    <name type="scientific">Eubacterium barkeri</name>
    <name type="common">Clostridium barkeri</name>
    <dbReference type="NCBI Taxonomy" id="1528"/>
    <lineage>
        <taxon>Bacteria</taxon>
        <taxon>Bacillati</taxon>
        <taxon>Bacillota</taxon>
        <taxon>Clostridia</taxon>
        <taxon>Eubacteriales</taxon>
        <taxon>Eubacteriaceae</taxon>
        <taxon>Eubacterium</taxon>
    </lineage>
</organism>
<evidence type="ECO:0000313" key="3">
    <source>
        <dbReference type="Proteomes" id="UP000199652"/>
    </source>
</evidence>
<dbReference type="Proteomes" id="UP000199652">
    <property type="component" value="Unassembled WGS sequence"/>
</dbReference>
<evidence type="ECO:0000256" key="1">
    <source>
        <dbReference type="SAM" id="MobiDB-lite"/>
    </source>
</evidence>
<accession>A0A1H3EX25</accession>
<proteinExistence type="predicted"/>
<dbReference type="PANTHER" id="PTHR41248:SF1">
    <property type="entry name" value="NORD PROTEIN"/>
    <property type="match status" value="1"/>
</dbReference>
<dbReference type="OrthoDB" id="1632179at2"/>
<reference evidence="3" key="1">
    <citation type="submission" date="2016-10" db="EMBL/GenBank/DDBJ databases">
        <authorList>
            <person name="Varghese N."/>
            <person name="Submissions S."/>
        </authorList>
    </citation>
    <scope>NUCLEOTIDE SEQUENCE [LARGE SCALE GENOMIC DNA]</scope>
    <source>
        <strain evidence="3">VPI 5359</strain>
    </source>
</reference>
<sequence length="573" mass="64361">MDLKVVGEKSGDLDTRIKNMFWTICGDYQMETQEAEITGDSEAMALYQAVLAGGRQRFLDRAFVAGYTGWRLTQGFERKSFLAVLHWGLNLYIIHQFRRIRPGVVDIQGKACRELIQCRVPSVNGGFDEALDQRMGSILAGMPGEGDGEYSRLAEDLIKNAKTTDQLACLEGIDRLYQEFFGLRAIPFSRSAVHAWTKPSGSGIIPFGWEAPKQKAPGPSRSKNSAESQRHSVGREHCEQKEGALEDAAQQVVHHYGASWMPLNTTRAIETRWCIGPHRDCHLHYTRGLLHSDTPGENRGHLAQRNTLHNRTAYEKKREVYEAIITRLRASICNALMNKRECYEVQSDYGSVDVRRLWRLGRVPAPRLFRRPEGDDQGDYVVDLLIDGSFSQVNKRSVTAIQAYIIARALVENGIPCRVTSFCGFLDYTVLQRFRDYEDPIPETDHIFEYDCVGSNRDGLAIPGICDALLKRFEENKILIVLSDGRPNDIHLGGRAGPFRGMGVYSGEAAVGDTAKAVRRARQQGISVLGVYCGEPKDLAAEQKIYGNQFIYIRDKRCFADVVSVYLKRVIAG</sequence>
<feature type="region of interest" description="Disordered" evidence="1">
    <location>
        <begin position="208"/>
        <end position="242"/>
    </location>
</feature>
<dbReference type="AlphaFoldDB" id="A0A1H3EX25"/>